<evidence type="ECO:0000313" key="1">
    <source>
        <dbReference type="EMBL" id="KAI4859726.1"/>
    </source>
</evidence>
<dbReference type="Proteomes" id="UP001497700">
    <property type="component" value="Unassembled WGS sequence"/>
</dbReference>
<accession>A0ACB9YKG3</accession>
<evidence type="ECO:0000313" key="2">
    <source>
        <dbReference type="Proteomes" id="UP001497700"/>
    </source>
</evidence>
<comment type="caution">
    <text evidence="1">The sequence shown here is derived from an EMBL/GenBank/DDBJ whole genome shotgun (WGS) entry which is preliminary data.</text>
</comment>
<sequence>MAESNNPEQLPTQPPLTTWAEPEDYGGCKLTFMRLEARNACFSTYPGSKGIYPGDEAVYRYTRFGKTPVSLAVAGLHGCSSLVVVSQLGAWVNHMWEVPDFRHLHGSFPEPTEEKQSAIFKKAILDPLWHGSGLKFPLGLPALAKNWDPSQPAAVSHLLSKDANPHVFLFAPYARVDSPDDSNFAAEFPVGLRMRYVECNRKIAAEVRKIFGQDVPFQVVPYSPRVCTQQAFEALTGSEFYKVKYEHKILEYLEDGPFESNRGKVLVQYRPASGPQGKAAWRVWFEGHDPHPGDQQEWEPMGSFQIAGSEGMSTK</sequence>
<organism evidence="1 2">
    <name type="scientific">Hypoxylon rubiginosum</name>
    <dbReference type="NCBI Taxonomy" id="110542"/>
    <lineage>
        <taxon>Eukaryota</taxon>
        <taxon>Fungi</taxon>
        <taxon>Dikarya</taxon>
        <taxon>Ascomycota</taxon>
        <taxon>Pezizomycotina</taxon>
        <taxon>Sordariomycetes</taxon>
        <taxon>Xylariomycetidae</taxon>
        <taxon>Xylariales</taxon>
        <taxon>Hypoxylaceae</taxon>
        <taxon>Hypoxylon</taxon>
    </lineage>
</organism>
<dbReference type="EMBL" id="MU393616">
    <property type="protein sequence ID" value="KAI4859726.1"/>
    <property type="molecule type" value="Genomic_DNA"/>
</dbReference>
<proteinExistence type="predicted"/>
<keyword evidence="2" id="KW-1185">Reference proteome</keyword>
<reference evidence="1 2" key="1">
    <citation type="journal article" date="2022" name="New Phytol.">
        <title>Ecological generalism drives hyperdiversity of secondary metabolite gene clusters in xylarialean endophytes.</title>
        <authorList>
            <person name="Franco M.E.E."/>
            <person name="Wisecaver J.H."/>
            <person name="Arnold A.E."/>
            <person name="Ju Y.M."/>
            <person name="Slot J.C."/>
            <person name="Ahrendt S."/>
            <person name="Moore L.P."/>
            <person name="Eastman K.E."/>
            <person name="Scott K."/>
            <person name="Konkel Z."/>
            <person name="Mondo S.J."/>
            <person name="Kuo A."/>
            <person name="Hayes R.D."/>
            <person name="Haridas S."/>
            <person name="Andreopoulos B."/>
            <person name="Riley R."/>
            <person name="LaButti K."/>
            <person name="Pangilinan J."/>
            <person name="Lipzen A."/>
            <person name="Amirebrahimi M."/>
            <person name="Yan J."/>
            <person name="Adam C."/>
            <person name="Keymanesh K."/>
            <person name="Ng V."/>
            <person name="Louie K."/>
            <person name="Northen T."/>
            <person name="Drula E."/>
            <person name="Henrissat B."/>
            <person name="Hsieh H.M."/>
            <person name="Youens-Clark K."/>
            <person name="Lutzoni F."/>
            <person name="Miadlikowska J."/>
            <person name="Eastwood D.C."/>
            <person name="Hamelin R.C."/>
            <person name="Grigoriev I.V."/>
            <person name="U'Ren J.M."/>
        </authorList>
    </citation>
    <scope>NUCLEOTIDE SEQUENCE [LARGE SCALE GENOMIC DNA]</scope>
    <source>
        <strain evidence="1 2">CBS 119005</strain>
    </source>
</reference>
<protein>
    <submittedName>
        <fullName evidence="1">Uncharacterized protein</fullName>
    </submittedName>
</protein>
<name>A0ACB9YKG3_9PEZI</name>
<gene>
    <name evidence="1" type="ORF">F4820DRAFT_466417</name>
</gene>